<dbReference type="Gene3D" id="1.10.10.60">
    <property type="entry name" value="Homeodomain-like"/>
    <property type="match status" value="1"/>
</dbReference>
<dbReference type="SUPFAM" id="SSF46689">
    <property type="entry name" value="Homeodomain-like"/>
    <property type="match status" value="1"/>
</dbReference>
<feature type="DNA-binding region" description="H-T-H motif" evidence="4">
    <location>
        <begin position="28"/>
        <end position="47"/>
    </location>
</feature>
<proteinExistence type="predicted"/>
<keyword evidence="1" id="KW-0805">Transcription regulation</keyword>
<accession>A0A4Q4Z9M4</accession>
<dbReference type="PANTHER" id="PTHR47506">
    <property type="entry name" value="TRANSCRIPTIONAL REGULATORY PROTEIN"/>
    <property type="match status" value="1"/>
</dbReference>
<evidence type="ECO:0000313" key="6">
    <source>
        <dbReference type="EMBL" id="RYP84278.1"/>
    </source>
</evidence>
<evidence type="ECO:0000256" key="4">
    <source>
        <dbReference type="PROSITE-ProRule" id="PRU00335"/>
    </source>
</evidence>
<name>A0A4Q4Z9M4_9ACTN</name>
<evidence type="ECO:0000259" key="5">
    <source>
        <dbReference type="PROSITE" id="PS50977"/>
    </source>
</evidence>
<dbReference type="Gene3D" id="1.10.357.10">
    <property type="entry name" value="Tetracycline Repressor, domain 2"/>
    <property type="match status" value="1"/>
</dbReference>
<dbReference type="PANTHER" id="PTHR47506:SF6">
    <property type="entry name" value="HTH-TYPE TRANSCRIPTIONAL REPRESSOR NEMR"/>
    <property type="match status" value="1"/>
</dbReference>
<feature type="domain" description="HTH tetR-type" evidence="5">
    <location>
        <begin position="5"/>
        <end position="65"/>
    </location>
</feature>
<dbReference type="Pfam" id="PF16925">
    <property type="entry name" value="TetR_C_13"/>
    <property type="match status" value="1"/>
</dbReference>
<evidence type="ECO:0000313" key="7">
    <source>
        <dbReference type="Proteomes" id="UP000295198"/>
    </source>
</evidence>
<comment type="caution">
    <text evidence="6">The sequence shown here is derived from an EMBL/GenBank/DDBJ whole genome shotgun (WGS) entry which is preliminary data.</text>
</comment>
<dbReference type="Pfam" id="PF00440">
    <property type="entry name" value="TetR_N"/>
    <property type="match status" value="1"/>
</dbReference>
<organism evidence="6 7">
    <name type="scientific">Nocardioides guangzhouensis</name>
    <dbReference type="NCBI Taxonomy" id="2497878"/>
    <lineage>
        <taxon>Bacteria</taxon>
        <taxon>Bacillati</taxon>
        <taxon>Actinomycetota</taxon>
        <taxon>Actinomycetes</taxon>
        <taxon>Propionibacteriales</taxon>
        <taxon>Nocardioidaceae</taxon>
        <taxon>Nocardioides</taxon>
    </lineage>
</organism>
<dbReference type="InterPro" id="IPR036271">
    <property type="entry name" value="Tet_transcr_reg_TetR-rel_C_sf"/>
</dbReference>
<dbReference type="EMBL" id="SDKM01000025">
    <property type="protein sequence ID" value="RYP84278.1"/>
    <property type="molecule type" value="Genomic_DNA"/>
</dbReference>
<dbReference type="AlphaFoldDB" id="A0A4Q4Z9M4"/>
<dbReference type="PRINTS" id="PR00455">
    <property type="entry name" value="HTHTETR"/>
</dbReference>
<evidence type="ECO:0000256" key="1">
    <source>
        <dbReference type="ARBA" id="ARBA00023015"/>
    </source>
</evidence>
<dbReference type="SUPFAM" id="SSF48498">
    <property type="entry name" value="Tetracyclin repressor-like, C-terminal domain"/>
    <property type="match status" value="1"/>
</dbReference>
<dbReference type="Proteomes" id="UP000295198">
    <property type="component" value="Unassembled WGS sequence"/>
</dbReference>
<keyword evidence="7" id="KW-1185">Reference proteome</keyword>
<reference evidence="6 7" key="1">
    <citation type="submission" date="2019-01" db="EMBL/GenBank/DDBJ databases">
        <title>Nocardioides guangzhouensis sp. nov., an actinobacterium isolated from soil.</title>
        <authorList>
            <person name="Fu Y."/>
            <person name="Cai Y."/>
            <person name="Lin Z."/>
            <person name="Chen P."/>
        </authorList>
    </citation>
    <scope>NUCLEOTIDE SEQUENCE [LARGE SCALE GENOMIC DNA]</scope>
    <source>
        <strain evidence="6 7">130</strain>
    </source>
</reference>
<dbReference type="InterPro" id="IPR009057">
    <property type="entry name" value="Homeodomain-like_sf"/>
</dbReference>
<keyword evidence="2 4" id="KW-0238">DNA-binding</keyword>
<sequence>MSKGEQTKTAILDDALQIASRVGFEGLTIGQLAEATGMSKSGLFAHFRSKEQLQLQTLEHARRWFIDTVMRPALDAPRGEARVRALFESWLKWEDVLDGGCVYVTAAVEYDDRPGLMREALARHQQDWLKSIATIAGTAIAEGDFRADTDPDQFAFEFHALTLGFHQFLRLLDDDLAVRRARSSFDRLVTCYHA</sequence>
<dbReference type="InterPro" id="IPR011075">
    <property type="entry name" value="TetR_C"/>
</dbReference>
<protein>
    <submittedName>
        <fullName evidence="6">TetR/AcrR family transcriptional regulator</fullName>
    </submittedName>
</protein>
<dbReference type="InterPro" id="IPR001647">
    <property type="entry name" value="HTH_TetR"/>
</dbReference>
<evidence type="ECO:0000256" key="3">
    <source>
        <dbReference type="ARBA" id="ARBA00023163"/>
    </source>
</evidence>
<gene>
    <name evidence="6" type="ORF">EKO23_16630</name>
</gene>
<keyword evidence="3" id="KW-0804">Transcription</keyword>
<dbReference type="OrthoDB" id="326421at2"/>
<evidence type="ECO:0000256" key="2">
    <source>
        <dbReference type="ARBA" id="ARBA00023125"/>
    </source>
</evidence>
<dbReference type="PROSITE" id="PS50977">
    <property type="entry name" value="HTH_TETR_2"/>
    <property type="match status" value="1"/>
</dbReference>
<dbReference type="GO" id="GO:0003677">
    <property type="term" value="F:DNA binding"/>
    <property type="evidence" value="ECO:0007669"/>
    <property type="project" value="UniProtKB-UniRule"/>
</dbReference>
<dbReference type="RefSeq" id="WP_134719240.1">
    <property type="nucleotide sequence ID" value="NZ_SDKM01000025.1"/>
</dbReference>